<proteinExistence type="predicted"/>
<evidence type="ECO:0000313" key="4">
    <source>
        <dbReference type="Proteomes" id="UP000583639"/>
    </source>
</evidence>
<sequence length="399" mass="46187">MEQRKVLIIVENLPVPFDTRVWQEATTLAENGYGVSVICPKGKGYDKDYEYLQGVHIYRHQLPREGNGAWGYAREYYCALRDEYRLAKKIFKERGFHVIHGCNPPDDIYLVAKPFKKHGVDYVFDHHDICPELYEAKFGKKSGLLYKSQLWLERNTYKHCTFAFVTNESYKRIAIERGGMKAEDVYVLRSGPKLERLKITPVKPEIKRGRKYMVGYLGVIGQQEGIEYLLKAASHIKNDWGRDDVFWGIVGGGPHLEQLKQLCHDMALDDIVEFTGRVSDEKLLDYLNTADVCVNSDEYNEMNDKSTMNKILEYMALGKPIVQFDLTEGRYSAQAASLYAEPNNAVDMAKKIIELLEDPDKRKRMSEYGRSRIIDELSWEHTSKTLLEGYDKYFKKRGL</sequence>
<dbReference type="GO" id="GO:0016758">
    <property type="term" value="F:hexosyltransferase activity"/>
    <property type="evidence" value="ECO:0007669"/>
    <property type="project" value="TreeGrafter"/>
</dbReference>
<evidence type="ECO:0000313" key="3">
    <source>
        <dbReference type="EMBL" id="NMW40876.1"/>
    </source>
</evidence>
<dbReference type="EMBL" id="JABDSI010000120">
    <property type="protein sequence ID" value="NMW40876.1"/>
    <property type="molecule type" value="Genomic_DNA"/>
</dbReference>
<dbReference type="Pfam" id="PF00534">
    <property type="entry name" value="Glycos_transf_1"/>
    <property type="match status" value="1"/>
</dbReference>
<evidence type="ECO:0000259" key="2">
    <source>
        <dbReference type="Pfam" id="PF13439"/>
    </source>
</evidence>
<dbReference type="SUPFAM" id="SSF53756">
    <property type="entry name" value="UDP-Glycosyltransferase/glycogen phosphorylase"/>
    <property type="match status" value="1"/>
</dbReference>
<reference evidence="3 4" key="1">
    <citation type="submission" date="2020-04" db="EMBL/GenBank/DDBJ databases">
        <title>A novel gut-associated lysogenic phage, Bacteroides phage BV01, alters the host transcriptome and bile acid metabolism in Bacteroides vulgatus.</title>
        <authorList>
            <person name="Campbell D.E."/>
            <person name="Ly L."/>
            <person name="Ridlon J.M."/>
            <person name="Hsiao A."/>
            <person name="Degnan P.H."/>
        </authorList>
    </citation>
    <scope>NUCLEOTIDE SEQUENCE [LARGE SCALE GENOMIC DNA]</scope>
    <source>
        <strain evidence="3 4">VPI-BV8526</strain>
    </source>
</reference>
<organism evidence="3 4">
    <name type="scientific">Phocaeicola vulgatus</name>
    <name type="common">Bacteroides vulgatus</name>
    <dbReference type="NCBI Taxonomy" id="821"/>
    <lineage>
        <taxon>Bacteria</taxon>
        <taxon>Pseudomonadati</taxon>
        <taxon>Bacteroidota</taxon>
        <taxon>Bacteroidia</taxon>
        <taxon>Bacteroidales</taxon>
        <taxon>Bacteroidaceae</taxon>
        <taxon>Phocaeicola</taxon>
    </lineage>
</organism>
<dbReference type="InterPro" id="IPR001296">
    <property type="entry name" value="Glyco_trans_1"/>
</dbReference>
<dbReference type="InterPro" id="IPR028098">
    <property type="entry name" value="Glyco_trans_4-like_N"/>
</dbReference>
<dbReference type="CDD" id="cd03794">
    <property type="entry name" value="GT4_WbuB-like"/>
    <property type="match status" value="1"/>
</dbReference>
<dbReference type="AlphaFoldDB" id="A0A848QRF6"/>
<name>A0A848QRF6_PHOVU</name>
<keyword evidence="3" id="KW-0808">Transferase</keyword>
<feature type="domain" description="Glycosyltransferase subfamily 4-like N-terminal" evidence="2">
    <location>
        <begin position="20"/>
        <end position="191"/>
    </location>
</feature>
<feature type="domain" description="Glycosyl transferase family 1" evidence="1">
    <location>
        <begin position="207"/>
        <end position="371"/>
    </location>
</feature>
<dbReference type="Proteomes" id="UP000583639">
    <property type="component" value="Unassembled WGS sequence"/>
</dbReference>
<protein>
    <submittedName>
        <fullName evidence="3">Glycosyltransferase family 4 protein</fullName>
    </submittedName>
</protein>
<dbReference type="InterPro" id="IPR050194">
    <property type="entry name" value="Glycosyltransferase_grp1"/>
</dbReference>
<dbReference type="RefSeq" id="WP_172770142.1">
    <property type="nucleotide sequence ID" value="NZ_JABDSI010000120.1"/>
</dbReference>
<dbReference type="PANTHER" id="PTHR45947">
    <property type="entry name" value="SULFOQUINOVOSYL TRANSFERASE SQD2"/>
    <property type="match status" value="1"/>
</dbReference>
<evidence type="ECO:0000259" key="1">
    <source>
        <dbReference type="Pfam" id="PF00534"/>
    </source>
</evidence>
<dbReference type="Gene3D" id="3.40.50.2000">
    <property type="entry name" value="Glycogen Phosphorylase B"/>
    <property type="match status" value="2"/>
</dbReference>
<accession>A0A848QRF6</accession>
<dbReference type="PANTHER" id="PTHR45947:SF3">
    <property type="entry name" value="SULFOQUINOVOSYL TRANSFERASE SQD2"/>
    <property type="match status" value="1"/>
</dbReference>
<comment type="caution">
    <text evidence="3">The sequence shown here is derived from an EMBL/GenBank/DDBJ whole genome shotgun (WGS) entry which is preliminary data.</text>
</comment>
<dbReference type="Pfam" id="PF13439">
    <property type="entry name" value="Glyco_transf_4"/>
    <property type="match status" value="1"/>
</dbReference>
<gene>
    <name evidence="3" type="ORF">HKQ55_12190</name>
</gene>